<dbReference type="Gene3D" id="2.40.160.60">
    <property type="entry name" value="Outer membrane protein transport protein (OMPP1/FadL/TodX)"/>
    <property type="match status" value="1"/>
</dbReference>
<evidence type="ECO:0000256" key="8">
    <source>
        <dbReference type="SAM" id="SignalP"/>
    </source>
</evidence>
<evidence type="ECO:0000313" key="9">
    <source>
        <dbReference type="EMBL" id="SUB34067.1"/>
    </source>
</evidence>
<evidence type="ECO:0000256" key="6">
    <source>
        <dbReference type="ARBA" id="ARBA00023136"/>
    </source>
</evidence>
<keyword evidence="3" id="KW-1134">Transmembrane beta strand</keyword>
<dbReference type="PANTHER" id="PTHR35093:SF3">
    <property type="entry name" value="LONG-CHAIN FATTY ACID TRANSPORT PROTEIN"/>
    <property type="match status" value="1"/>
</dbReference>
<dbReference type="GO" id="GO:0015483">
    <property type="term" value="F:long-chain fatty acid transporting porin activity"/>
    <property type="evidence" value="ECO:0007669"/>
    <property type="project" value="TreeGrafter"/>
</dbReference>
<accession>A0A379B653</accession>
<evidence type="ECO:0000256" key="2">
    <source>
        <dbReference type="ARBA" id="ARBA00008163"/>
    </source>
</evidence>
<dbReference type="GO" id="GO:0009279">
    <property type="term" value="C:cell outer membrane"/>
    <property type="evidence" value="ECO:0007669"/>
    <property type="project" value="UniProtKB-SubCell"/>
</dbReference>
<keyword evidence="10" id="KW-1185">Reference proteome</keyword>
<comment type="subcellular location">
    <subcellularLocation>
        <location evidence="1">Cell outer membrane</location>
        <topology evidence="1">Multi-pass membrane protein</topology>
    </subcellularLocation>
</comment>
<dbReference type="Pfam" id="PF03349">
    <property type="entry name" value="Toluene_X"/>
    <property type="match status" value="1"/>
</dbReference>
<evidence type="ECO:0000313" key="10">
    <source>
        <dbReference type="Proteomes" id="UP000254280"/>
    </source>
</evidence>
<dbReference type="Proteomes" id="UP000254280">
    <property type="component" value="Unassembled WGS sequence"/>
</dbReference>
<keyword evidence="6" id="KW-0472">Membrane</keyword>
<evidence type="ECO:0000256" key="1">
    <source>
        <dbReference type="ARBA" id="ARBA00004571"/>
    </source>
</evidence>
<dbReference type="AlphaFoldDB" id="A0A379B653"/>
<proteinExistence type="inferred from homology"/>
<feature type="signal peptide" evidence="8">
    <location>
        <begin position="1"/>
        <end position="24"/>
    </location>
</feature>
<reference evidence="9 10" key="1">
    <citation type="submission" date="2018-06" db="EMBL/GenBank/DDBJ databases">
        <authorList>
            <consortium name="Pathogen Informatics"/>
            <person name="Doyle S."/>
        </authorList>
    </citation>
    <scope>NUCLEOTIDE SEQUENCE [LARGE SCALE GENOMIC DNA]</scope>
    <source>
        <strain evidence="9 10">NCTC10699</strain>
    </source>
</reference>
<dbReference type="SUPFAM" id="SSF56935">
    <property type="entry name" value="Porins"/>
    <property type="match status" value="1"/>
</dbReference>
<sequence>MNKQLFSKTLIASLFTLFAGSAFASAFQLAEISSSGLGRAYAGEAAIADNASVVATNPALMSLFKTPQISAGEIVIDSNINMSGTVNVNVAGEKIATGDAKSNDVVPTAAAPHLYYVQPIDDKLAFGAGMNVNFGLKSQYKDDYDGGIFGGTTALTTINLNLSGSYRVSQGLSLGAGVNAIYARAEIERTAGVLATGVRNIATDPLTQQRVVGKIMALEQAGKLPAGTSAKLGAVGGLAGRINESTVLTHLEDKTAWAFGWNLGAVYEVNERNRFGLAYHSKIDIDFNDYSALKFDLNSPNLSYVGEGGLTLHLPEYWEFSGFHQLTDKFAMHYSYKWTRWSRLQELDARYKDGKEAFYKPEKYKDNSRIALGATYNVDDKLTLRAGIAYDEVAAPQTHASAAIPDTDRTWYSLGATYKFTPNLSVDFAYAHLRGKKLHFKETQSVGGLVNVVGDYKSTATANLYGISLNYSF</sequence>
<keyword evidence="5 8" id="KW-0732">Signal</keyword>
<protein>
    <submittedName>
        <fullName evidence="9">Outer membrane protein</fullName>
    </submittedName>
</protein>
<dbReference type="InterPro" id="IPR005017">
    <property type="entry name" value="OMPP1/FadL/TodX"/>
</dbReference>
<evidence type="ECO:0000256" key="5">
    <source>
        <dbReference type="ARBA" id="ARBA00022729"/>
    </source>
</evidence>
<keyword evidence="7" id="KW-0998">Cell outer membrane</keyword>
<feature type="chain" id="PRO_5017003747" evidence="8">
    <location>
        <begin position="25"/>
        <end position="473"/>
    </location>
</feature>
<evidence type="ECO:0000256" key="7">
    <source>
        <dbReference type="ARBA" id="ARBA00023237"/>
    </source>
</evidence>
<name>A0A379B653_9PAST</name>
<dbReference type="PANTHER" id="PTHR35093">
    <property type="entry name" value="OUTER MEMBRANE PROTEIN NMB0088-RELATED"/>
    <property type="match status" value="1"/>
</dbReference>
<dbReference type="EMBL" id="UGSS01000002">
    <property type="protein sequence ID" value="SUB34067.1"/>
    <property type="molecule type" value="Genomic_DNA"/>
</dbReference>
<gene>
    <name evidence="9" type="primary">fadL</name>
    <name evidence="9" type="ORF">NCTC10699_01718</name>
</gene>
<dbReference type="OrthoDB" id="19849at2"/>
<organism evidence="9 10">
    <name type="scientific">[Pasteurella] mairii</name>
    <dbReference type="NCBI Taxonomy" id="757"/>
    <lineage>
        <taxon>Bacteria</taxon>
        <taxon>Pseudomonadati</taxon>
        <taxon>Pseudomonadota</taxon>
        <taxon>Gammaproteobacteria</taxon>
        <taxon>Pasteurellales</taxon>
        <taxon>Pasteurellaceae</taxon>
    </lineage>
</organism>
<evidence type="ECO:0000256" key="3">
    <source>
        <dbReference type="ARBA" id="ARBA00022452"/>
    </source>
</evidence>
<comment type="similarity">
    <text evidence="2">Belongs to the OmpP1/FadL family.</text>
</comment>
<keyword evidence="4" id="KW-0812">Transmembrane</keyword>
<evidence type="ECO:0000256" key="4">
    <source>
        <dbReference type="ARBA" id="ARBA00022692"/>
    </source>
</evidence>